<dbReference type="InterPro" id="IPR003607">
    <property type="entry name" value="HD/PDEase_dom"/>
</dbReference>
<dbReference type="PANTHER" id="PTHR33594">
    <property type="entry name" value="SUPERFAMILY HYDROLASE, PUTATIVE (AFU_ORTHOLOGUE AFUA_1G03035)-RELATED"/>
    <property type="match status" value="1"/>
</dbReference>
<dbReference type="SMART" id="SM00471">
    <property type="entry name" value="HDc"/>
    <property type="match status" value="1"/>
</dbReference>
<sequence length="219" mass="24378">MCPMPFNSDLIDVLKTRAKERFAEARGSHGWDHVQRVYGLCQLIGQEENCNMTVLLASALLHDIGRHECDNGNGAKCHAKVGAKIAEEMLKQEGADPDFTGQVTHCVSTHRFRGGDAPQSIEAKVLFDADKLDSIGSVGIARAFQFSGEIGARLDDPDVKPGDVEPFGPDDTARYEFLTKLLRVKEKMHTKTGKRIAEGRDKFMREFFKRLDDEISGLR</sequence>
<dbReference type="NCBIfam" id="TIGR00277">
    <property type="entry name" value="HDIG"/>
    <property type="match status" value="1"/>
</dbReference>
<dbReference type="PANTHER" id="PTHR33594:SF1">
    <property type="entry name" value="HD_PDEASE DOMAIN-CONTAINING PROTEIN"/>
    <property type="match status" value="1"/>
</dbReference>
<organism evidence="2">
    <name type="scientific">hydrothermal vent metagenome</name>
    <dbReference type="NCBI Taxonomy" id="652676"/>
    <lineage>
        <taxon>unclassified sequences</taxon>
        <taxon>metagenomes</taxon>
        <taxon>ecological metagenomes</taxon>
    </lineage>
</organism>
<feature type="domain" description="HD" evidence="1">
    <location>
        <begin position="30"/>
        <end position="135"/>
    </location>
</feature>
<reference evidence="2" key="1">
    <citation type="submission" date="2018-06" db="EMBL/GenBank/DDBJ databases">
        <authorList>
            <person name="Zhirakovskaya E."/>
        </authorList>
    </citation>
    <scope>NUCLEOTIDE SEQUENCE</scope>
</reference>
<accession>A0A3B1CLG3</accession>
<dbReference type="GO" id="GO:0016787">
    <property type="term" value="F:hydrolase activity"/>
    <property type="evidence" value="ECO:0007669"/>
    <property type="project" value="UniProtKB-KW"/>
</dbReference>
<dbReference type="InterPro" id="IPR006674">
    <property type="entry name" value="HD_domain"/>
</dbReference>
<evidence type="ECO:0000313" key="2">
    <source>
        <dbReference type="EMBL" id="VAX24814.1"/>
    </source>
</evidence>
<protein>
    <submittedName>
        <fullName evidence="2">Metal-dependent phosphohydrolase</fullName>
    </submittedName>
</protein>
<dbReference type="AlphaFoldDB" id="A0A3B1CLG3"/>
<dbReference type="Pfam" id="PF01966">
    <property type="entry name" value="HD"/>
    <property type="match status" value="1"/>
</dbReference>
<keyword evidence="2" id="KW-0378">Hydrolase</keyword>
<dbReference type="EMBL" id="UOGB01000305">
    <property type="protein sequence ID" value="VAX24814.1"/>
    <property type="molecule type" value="Genomic_DNA"/>
</dbReference>
<name>A0A3B1CLG3_9ZZZZ</name>
<proteinExistence type="predicted"/>
<dbReference type="CDD" id="cd00077">
    <property type="entry name" value="HDc"/>
    <property type="match status" value="1"/>
</dbReference>
<gene>
    <name evidence="2" type="ORF">MNBD_NITROSPINAE03-2073</name>
</gene>
<dbReference type="InterPro" id="IPR006675">
    <property type="entry name" value="HDIG_dom"/>
</dbReference>
<dbReference type="Gene3D" id="1.10.3210.50">
    <property type="match status" value="1"/>
</dbReference>
<dbReference type="SUPFAM" id="SSF109604">
    <property type="entry name" value="HD-domain/PDEase-like"/>
    <property type="match status" value="1"/>
</dbReference>
<dbReference type="PROSITE" id="PS51831">
    <property type="entry name" value="HD"/>
    <property type="match status" value="1"/>
</dbReference>
<evidence type="ECO:0000259" key="1">
    <source>
        <dbReference type="PROSITE" id="PS51831"/>
    </source>
</evidence>